<dbReference type="Pfam" id="PF07454">
    <property type="entry name" value="SpoIIP"/>
    <property type="match status" value="1"/>
</dbReference>
<dbReference type="RefSeq" id="WP_385941283.1">
    <property type="nucleotide sequence ID" value="NZ_JBHSOZ010000005.1"/>
</dbReference>
<dbReference type="Gene3D" id="3.40.630.40">
    <property type="entry name" value="Zn-dependent exopeptidases"/>
    <property type="match status" value="1"/>
</dbReference>
<gene>
    <name evidence="2" type="primary">spoIIP</name>
    <name evidence="2" type="ORF">ACFPU1_11700</name>
</gene>
<accession>A0ABW0YTR4</accession>
<dbReference type="Proteomes" id="UP001596142">
    <property type="component" value="Unassembled WGS sequence"/>
</dbReference>
<sequence>MKNFKKQRIHPIFAVERTSIKSFILFVVFGLMMTFILVAMLTSFEHNKHFSSTAVHGWTNKVHNEVLVEFLSMENVYFGQALPEGYSSPSFSAMAFEMMTSVNFEDPRTFLGRELPGFALFDGRIVVAGEGTDFTTMPIESAPPMEVLMEERAASEVAMNETEKTKETPEAVREPGEEAVAHIIHSHSRESFLPELEEGTQIAFHPDVNITKVGEKLGEALEERGIKTDVDTSDIEAMLQEQGLDFPQSYDVSRDLVKEAIAENEKLDMFFEIHRDSQPRDVTTITINGEVYARTFFVIGENHANYEKNLAMAKDLHNRLEKSYPGLSRGVLVKGGGGSNGRYNQDLSERSILIEMGGIENTLEEVYRSTDIMAEVISEFYWDGEEVDSQGDD</sequence>
<name>A0ABW0YTR4_9BACI</name>
<keyword evidence="3" id="KW-1185">Reference proteome</keyword>
<keyword evidence="1" id="KW-0812">Transmembrane</keyword>
<proteinExistence type="predicted"/>
<dbReference type="SUPFAM" id="SSF53187">
    <property type="entry name" value="Zn-dependent exopeptidases"/>
    <property type="match status" value="1"/>
</dbReference>
<reference evidence="3" key="1">
    <citation type="journal article" date="2019" name="Int. J. Syst. Evol. Microbiol.">
        <title>The Global Catalogue of Microorganisms (GCM) 10K type strain sequencing project: providing services to taxonomists for standard genome sequencing and annotation.</title>
        <authorList>
            <consortium name="The Broad Institute Genomics Platform"/>
            <consortium name="The Broad Institute Genome Sequencing Center for Infectious Disease"/>
            <person name="Wu L."/>
            <person name="Ma J."/>
        </authorList>
    </citation>
    <scope>NUCLEOTIDE SEQUENCE [LARGE SCALE GENOMIC DNA]</scope>
    <source>
        <strain evidence="3">CECT 7184</strain>
    </source>
</reference>
<evidence type="ECO:0000256" key="1">
    <source>
        <dbReference type="SAM" id="Phobius"/>
    </source>
</evidence>
<feature type="transmembrane region" description="Helical" evidence="1">
    <location>
        <begin position="20"/>
        <end position="41"/>
    </location>
</feature>
<keyword evidence="1" id="KW-0472">Membrane</keyword>
<comment type="caution">
    <text evidence="2">The sequence shown here is derived from an EMBL/GenBank/DDBJ whole genome shotgun (WGS) entry which is preliminary data.</text>
</comment>
<evidence type="ECO:0000313" key="2">
    <source>
        <dbReference type="EMBL" id="MFC5713449.1"/>
    </source>
</evidence>
<organism evidence="2 3">
    <name type="scientific">Thalassorhabdus alkalitolerans</name>
    <dbReference type="NCBI Taxonomy" id="2282697"/>
    <lineage>
        <taxon>Bacteria</taxon>
        <taxon>Bacillati</taxon>
        <taxon>Bacillota</taxon>
        <taxon>Bacilli</taxon>
        <taxon>Bacillales</taxon>
        <taxon>Bacillaceae</taxon>
        <taxon>Thalassorhabdus</taxon>
    </lineage>
</organism>
<dbReference type="EMBL" id="JBHSOZ010000005">
    <property type="protein sequence ID" value="MFC5713449.1"/>
    <property type="molecule type" value="Genomic_DNA"/>
</dbReference>
<keyword evidence="1" id="KW-1133">Transmembrane helix</keyword>
<evidence type="ECO:0000313" key="3">
    <source>
        <dbReference type="Proteomes" id="UP001596142"/>
    </source>
</evidence>
<dbReference type="NCBIfam" id="TIGR02867">
    <property type="entry name" value="spore_II_P"/>
    <property type="match status" value="1"/>
</dbReference>
<dbReference type="InterPro" id="IPR010897">
    <property type="entry name" value="Spore_II_P"/>
</dbReference>
<protein>
    <submittedName>
        <fullName evidence="2">Stage II sporulation protein P</fullName>
    </submittedName>
</protein>